<evidence type="ECO:0000256" key="1">
    <source>
        <dbReference type="ARBA" id="ARBA00004141"/>
    </source>
</evidence>
<name>A0A420YMJ9_9PEZI</name>
<sequence>MVSLRDIALVILGISFMTFITFFGRLPIFRNTPISYLHRLIWIHLPNFLTSIDQRLTSGRITSNTSRAYNFIMYDRHPTVLIFFFLLLSVSEYFYLPAAWPHFTLVHQIFGPIAIVLPYLFLYLACFTDPGTITPSTHVYFMAQYPYDYTLFHPAIYCSTCRLLKPARSKHCSICKRCVSKLDHHCVFINSCVGSQNHHYFLLLLLTTGILTLYGGCLGLGLVSASVRTRYPLWSVWPFSSSNSSQSWSQYFISWQYGLQFSVGMGAVTMLALLTSPLVWGLLTYHIWLVYCGTTTNESMKWADYQLDMDDGLVFKRKMNPNRPKNPRIEPVWTRWPVEPEQVLVRTEDGKPPRGENLPGVGEWEPVWKLRDVENLYDLGFWDNLLDVLWPGYDFRQGDDEMPVSETRGRSKRRSRRSRKAKTSGAGASIASTL</sequence>
<comment type="catalytic activity">
    <reaction evidence="9 10">
        <text>L-cysteinyl-[protein] + hexadecanoyl-CoA = S-hexadecanoyl-L-cysteinyl-[protein] + CoA</text>
        <dbReference type="Rhea" id="RHEA:36683"/>
        <dbReference type="Rhea" id="RHEA-COMP:10131"/>
        <dbReference type="Rhea" id="RHEA-COMP:11032"/>
        <dbReference type="ChEBI" id="CHEBI:29950"/>
        <dbReference type="ChEBI" id="CHEBI:57287"/>
        <dbReference type="ChEBI" id="CHEBI:57379"/>
        <dbReference type="ChEBI" id="CHEBI:74151"/>
        <dbReference type="EC" id="2.3.1.225"/>
    </reaction>
</comment>
<dbReference type="GO" id="GO:0005794">
    <property type="term" value="C:Golgi apparatus"/>
    <property type="evidence" value="ECO:0007669"/>
    <property type="project" value="TreeGrafter"/>
</dbReference>
<evidence type="ECO:0000256" key="6">
    <source>
        <dbReference type="ARBA" id="ARBA00023139"/>
    </source>
</evidence>
<evidence type="ECO:0000256" key="4">
    <source>
        <dbReference type="ARBA" id="ARBA00022989"/>
    </source>
</evidence>
<dbReference type="PROSITE" id="PS50216">
    <property type="entry name" value="DHHC"/>
    <property type="match status" value="1"/>
</dbReference>
<feature type="transmembrane region" description="Helical" evidence="10">
    <location>
        <begin position="6"/>
        <end position="29"/>
    </location>
</feature>
<feature type="compositionally biased region" description="Basic residues" evidence="11">
    <location>
        <begin position="410"/>
        <end position="422"/>
    </location>
</feature>
<accession>A0A420YMJ9</accession>
<dbReference type="STRING" id="177199.A0A420YMJ9"/>
<dbReference type="OrthoDB" id="9909019at2759"/>
<gene>
    <name evidence="13" type="primary">SWF1</name>
    <name evidence="13" type="ORF">DL546_007872</name>
</gene>
<evidence type="ECO:0000313" key="13">
    <source>
        <dbReference type="EMBL" id="RKU49133.1"/>
    </source>
</evidence>
<feature type="transmembrane region" description="Helical" evidence="10">
    <location>
        <begin position="267"/>
        <end position="291"/>
    </location>
</feature>
<feature type="domain" description="Palmitoyltransferase DHHC" evidence="12">
    <location>
        <begin position="155"/>
        <end position="302"/>
    </location>
</feature>
<keyword evidence="5 10" id="KW-0472">Membrane</keyword>
<feature type="transmembrane region" description="Helical" evidence="10">
    <location>
        <begin position="200"/>
        <end position="227"/>
    </location>
</feature>
<dbReference type="EMBL" id="QVQW01000002">
    <property type="protein sequence ID" value="RKU49133.1"/>
    <property type="molecule type" value="Genomic_DNA"/>
</dbReference>
<evidence type="ECO:0000259" key="12">
    <source>
        <dbReference type="Pfam" id="PF01529"/>
    </source>
</evidence>
<dbReference type="GO" id="GO:0005783">
    <property type="term" value="C:endoplasmic reticulum"/>
    <property type="evidence" value="ECO:0007669"/>
    <property type="project" value="TreeGrafter"/>
</dbReference>
<keyword evidence="8 10" id="KW-0012">Acyltransferase</keyword>
<feature type="region of interest" description="Disordered" evidence="11">
    <location>
        <begin position="399"/>
        <end position="434"/>
    </location>
</feature>
<evidence type="ECO:0000256" key="9">
    <source>
        <dbReference type="ARBA" id="ARBA00048048"/>
    </source>
</evidence>
<dbReference type="Proteomes" id="UP000275385">
    <property type="component" value="Unassembled WGS sequence"/>
</dbReference>
<proteinExistence type="inferred from homology"/>
<evidence type="ECO:0000313" key="14">
    <source>
        <dbReference type="Proteomes" id="UP000275385"/>
    </source>
</evidence>
<evidence type="ECO:0000256" key="11">
    <source>
        <dbReference type="SAM" id="MobiDB-lite"/>
    </source>
</evidence>
<dbReference type="PANTHER" id="PTHR22883:SF288">
    <property type="entry name" value="PALMITOYLTRANSFERASE SWF1"/>
    <property type="match status" value="1"/>
</dbReference>
<evidence type="ECO:0000256" key="2">
    <source>
        <dbReference type="ARBA" id="ARBA00022679"/>
    </source>
</evidence>
<dbReference type="EC" id="2.3.1.225" evidence="10"/>
<dbReference type="InterPro" id="IPR039859">
    <property type="entry name" value="PFA4/ZDH16/20/ERF2-like"/>
</dbReference>
<protein>
    <recommendedName>
        <fullName evidence="10">Palmitoyltransferase</fullName>
        <ecNumber evidence="10">2.3.1.225</ecNumber>
    </recommendedName>
</protein>
<evidence type="ECO:0000256" key="3">
    <source>
        <dbReference type="ARBA" id="ARBA00022692"/>
    </source>
</evidence>
<organism evidence="13 14">
    <name type="scientific">Coniochaeta pulveracea</name>
    <dbReference type="NCBI Taxonomy" id="177199"/>
    <lineage>
        <taxon>Eukaryota</taxon>
        <taxon>Fungi</taxon>
        <taxon>Dikarya</taxon>
        <taxon>Ascomycota</taxon>
        <taxon>Pezizomycotina</taxon>
        <taxon>Sordariomycetes</taxon>
        <taxon>Sordariomycetidae</taxon>
        <taxon>Coniochaetales</taxon>
        <taxon>Coniochaetaceae</taxon>
        <taxon>Coniochaeta</taxon>
    </lineage>
</organism>
<keyword evidence="14" id="KW-1185">Reference proteome</keyword>
<dbReference type="GO" id="GO:0016020">
    <property type="term" value="C:membrane"/>
    <property type="evidence" value="ECO:0007669"/>
    <property type="project" value="UniProtKB-SubCell"/>
</dbReference>
<evidence type="ECO:0000256" key="10">
    <source>
        <dbReference type="RuleBase" id="RU079119"/>
    </source>
</evidence>
<keyword evidence="4 10" id="KW-1133">Transmembrane helix</keyword>
<comment type="similarity">
    <text evidence="10">Belongs to the DHHC palmitoyltransferase family.</text>
</comment>
<dbReference type="GO" id="GO:0006612">
    <property type="term" value="P:protein targeting to membrane"/>
    <property type="evidence" value="ECO:0007669"/>
    <property type="project" value="TreeGrafter"/>
</dbReference>
<evidence type="ECO:0000256" key="8">
    <source>
        <dbReference type="ARBA" id="ARBA00023315"/>
    </source>
</evidence>
<dbReference type="InterPro" id="IPR001594">
    <property type="entry name" value="Palmitoyltrfase_DHHC"/>
</dbReference>
<comment type="domain">
    <text evidence="10">The DHHC domain is required for palmitoyltransferase activity.</text>
</comment>
<dbReference type="GO" id="GO:0019706">
    <property type="term" value="F:protein-cysteine S-palmitoyltransferase activity"/>
    <property type="evidence" value="ECO:0007669"/>
    <property type="project" value="UniProtKB-EC"/>
</dbReference>
<keyword evidence="7" id="KW-0449">Lipoprotein</keyword>
<evidence type="ECO:0000256" key="7">
    <source>
        <dbReference type="ARBA" id="ARBA00023288"/>
    </source>
</evidence>
<dbReference type="PANTHER" id="PTHR22883">
    <property type="entry name" value="ZINC FINGER DHHC DOMAIN CONTAINING PROTEIN"/>
    <property type="match status" value="1"/>
</dbReference>
<keyword evidence="2 10" id="KW-0808">Transferase</keyword>
<feature type="transmembrane region" description="Helical" evidence="10">
    <location>
        <begin position="80"/>
        <end position="100"/>
    </location>
</feature>
<reference evidence="13 14" key="1">
    <citation type="submission" date="2018-08" db="EMBL/GenBank/DDBJ databases">
        <title>Draft genome of the lignicolous fungus Coniochaeta pulveracea.</title>
        <authorList>
            <person name="Borstlap C.J."/>
            <person name="De Witt R.N."/>
            <person name="Botha A."/>
            <person name="Volschenk H."/>
        </authorList>
    </citation>
    <scope>NUCLEOTIDE SEQUENCE [LARGE SCALE GENOMIC DNA]</scope>
    <source>
        <strain evidence="13 14">CAB683</strain>
    </source>
</reference>
<dbReference type="AlphaFoldDB" id="A0A420YMJ9"/>
<keyword evidence="3 10" id="KW-0812">Transmembrane</keyword>
<feature type="transmembrane region" description="Helical" evidence="10">
    <location>
        <begin position="106"/>
        <end position="126"/>
    </location>
</feature>
<keyword evidence="6" id="KW-0564">Palmitate</keyword>
<dbReference type="Pfam" id="PF01529">
    <property type="entry name" value="DHHC"/>
    <property type="match status" value="1"/>
</dbReference>
<evidence type="ECO:0000256" key="5">
    <source>
        <dbReference type="ARBA" id="ARBA00023136"/>
    </source>
</evidence>
<comment type="caution">
    <text evidence="13">The sequence shown here is derived from an EMBL/GenBank/DDBJ whole genome shotgun (WGS) entry which is preliminary data.</text>
</comment>
<comment type="subcellular location">
    <subcellularLocation>
        <location evidence="1">Membrane</location>
        <topology evidence="1">Multi-pass membrane protein</topology>
    </subcellularLocation>
</comment>